<keyword evidence="1" id="KW-0732">Signal</keyword>
<evidence type="ECO:0000313" key="2">
    <source>
        <dbReference type="EMBL" id="JAB84572.1"/>
    </source>
</evidence>
<accession>W4VSD0</accession>
<proteinExistence type="evidence at transcript level"/>
<evidence type="ECO:0000256" key="1">
    <source>
        <dbReference type="SAM" id="SignalP"/>
    </source>
</evidence>
<protein>
    <submittedName>
        <fullName evidence="2">Cysteine-rich protein 1</fullName>
    </submittedName>
</protein>
<reference evidence="2" key="1">
    <citation type="submission" date="2013-05" db="EMBL/GenBank/DDBJ databases">
        <title>Combined Proteomic and Transcriptomic Interrogation of the Venom Gland of Conus geographus Uncovers Novel Components and Functional Compartmentalization.</title>
        <authorList>
            <person name="Safavi-Hemami H."/>
            <person name="Hu H."/>
            <person name="Gorasia D.G."/>
            <person name="Bandyopadhyay P.K."/>
            <person name="Veith P.D."/>
            <person name="Reynolds E.C."/>
            <person name="Yandell M."/>
            <person name="Olivera B.M."/>
            <person name="Purcell A.W."/>
        </authorList>
    </citation>
    <scope>NUCLEOTIDE SEQUENCE</scope>
    <source>
        <tissue evidence="2">Venom gland</tissue>
    </source>
</reference>
<dbReference type="EMBL" id="GAJN01000012">
    <property type="protein sequence ID" value="JAB84572.1"/>
    <property type="molecule type" value="mRNA"/>
</dbReference>
<name>W4VSD0_CONGE</name>
<dbReference type="AlphaFoldDB" id="W4VSD0"/>
<feature type="signal peptide" evidence="1">
    <location>
        <begin position="1"/>
        <end position="25"/>
    </location>
</feature>
<sequence>MKTLCGNAVCGLLTVMLISMGKANGQNCGWFRKFDVQGCLNNFAVDFNQIFEPSYTQHLCSQVQPLEGCIGAVRSECPDLAVFQGGKGLAIDTVLASLSRICVGNGGDVVTPASGGRCPGTESKFRRRLGNCHAPMQMNLQESQMCQPMDEIITCMEGRLQRFRPCSWMTTFLADRVQFWIDFERALWFVRYECAGR</sequence>
<organism evidence="2">
    <name type="scientific">Conus geographus</name>
    <name type="common">Geography cone</name>
    <name type="synonym">Nubecula geographus</name>
    <dbReference type="NCBI Taxonomy" id="6491"/>
    <lineage>
        <taxon>Eukaryota</taxon>
        <taxon>Metazoa</taxon>
        <taxon>Spiralia</taxon>
        <taxon>Lophotrochozoa</taxon>
        <taxon>Mollusca</taxon>
        <taxon>Gastropoda</taxon>
        <taxon>Caenogastropoda</taxon>
        <taxon>Neogastropoda</taxon>
        <taxon>Conoidea</taxon>
        <taxon>Conidae</taxon>
        <taxon>Conus</taxon>
        <taxon>Gastridium</taxon>
    </lineage>
</organism>
<feature type="chain" id="PRO_5004850547" evidence="1">
    <location>
        <begin position="26"/>
        <end position="197"/>
    </location>
</feature>